<keyword evidence="4" id="KW-1185">Reference proteome</keyword>
<proteinExistence type="predicted"/>
<keyword evidence="1" id="KW-1133">Transmembrane helix</keyword>
<keyword evidence="1" id="KW-0812">Transmembrane</keyword>
<evidence type="ECO:0000256" key="1">
    <source>
        <dbReference type="SAM" id="Phobius"/>
    </source>
</evidence>
<accession>D7FUQ3</accession>
<keyword evidence="2" id="KW-0732">Signal</keyword>
<dbReference type="InParanoid" id="D7FUQ3"/>
<organism evidence="3 4">
    <name type="scientific">Ectocarpus siliculosus</name>
    <name type="common">Brown alga</name>
    <name type="synonym">Conferva siliculosa</name>
    <dbReference type="NCBI Taxonomy" id="2880"/>
    <lineage>
        <taxon>Eukaryota</taxon>
        <taxon>Sar</taxon>
        <taxon>Stramenopiles</taxon>
        <taxon>Ochrophyta</taxon>
        <taxon>PX clade</taxon>
        <taxon>Phaeophyceae</taxon>
        <taxon>Ectocarpales</taxon>
        <taxon>Ectocarpaceae</taxon>
        <taxon>Ectocarpus</taxon>
    </lineage>
</organism>
<feature type="chain" id="PRO_5003095794" evidence="2">
    <location>
        <begin position="21"/>
        <end position="166"/>
    </location>
</feature>
<dbReference type="Proteomes" id="UP000002630">
    <property type="component" value="Linkage Group LG09"/>
</dbReference>
<evidence type="ECO:0000256" key="2">
    <source>
        <dbReference type="SAM" id="SignalP"/>
    </source>
</evidence>
<name>D7FUQ3_ECTSI</name>
<keyword evidence="1" id="KW-0472">Membrane</keyword>
<reference evidence="3 4" key="1">
    <citation type="journal article" date="2010" name="Nature">
        <title>The Ectocarpus genome and the independent evolution of multicellularity in brown algae.</title>
        <authorList>
            <person name="Cock J.M."/>
            <person name="Sterck L."/>
            <person name="Rouze P."/>
            <person name="Scornet D."/>
            <person name="Allen A.E."/>
            <person name="Amoutzias G."/>
            <person name="Anthouard V."/>
            <person name="Artiguenave F."/>
            <person name="Aury J.M."/>
            <person name="Badger J.H."/>
            <person name="Beszteri B."/>
            <person name="Billiau K."/>
            <person name="Bonnet E."/>
            <person name="Bothwell J.H."/>
            <person name="Bowler C."/>
            <person name="Boyen C."/>
            <person name="Brownlee C."/>
            <person name="Carrano C.J."/>
            <person name="Charrier B."/>
            <person name="Cho G.Y."/>
            <person name="Coelho S.M."/>
            <person name="Collen J."/>
            <person name="Corre E."/>
            <person name="Da Silva C."/>
            <person name="Delage L."/>
            <person name="Delaroque N."/>
            <person name="Dittami S.M."/>
            <person name="Doulbeau S."/>
            <person name="Elias M."/>
            <person name="Farnham G."/>
            <person name="Gachon C.M."/>
            <person name="Gschloessl B."/>
            <person name="Heesch S."/>
            <person name="Jabbari K."/>
            <person name="Jubin C."/>
            <person name="Kawai H."/>
            <person name="Kimura K."/>
            <person name="Kloareg B."/>
            <person name="Kupper F.C."/>
            <person name="Lang D."/>
            <person name="Le Bail A."/>
            <person name="Leblanc C."/>
            <person name="Lerouge P."/>
            <person name="Lohr M."/>
            <person name="Lopez P.J."/>
            <person name="Martens C."/>
            <person name="Maumus F."/>
            <person name="Michel G."/>
            <person name="Miranda-Saavedra D."/>
            <person name="Morales J."/>
            <person name="Moreau H."/>
            <person name="Motomura T."/>
            <person name="Nagasato C."/>
            <person name="Napoli C.A."/>
            <person name="Nelson D.R."/>
            <person name="Nyvall-Collen P."/>
            <person name="Peters A.F."/>
            <person name="Pommier C."/>
            <person name="Potin P."/>
            <person name="Poulain J."/>
            <person name="Quesneville H."/>
            <person name="Read B."/>
            <person name="Rensing S.A."/>
            <person name="Ritter A."/>
            <person name="Rousvoal S."/>
            <person name="Samanta M."/>
            <person name="Samson G."/>
            <person name="Schroeder D.C."/>
            <person name="Segurens B."/>
            <person name="Strittmatter M."/>
            <person name="Tonon T."/>
            <person name="Tregear J.W."/>
            <person name="Valentin K."/>
            <person name="von Dassow P."/>
            <person name="Yamagishi T."/>
            <person name="Van de Peer Y."/>
            <person name="Wincker P."/>
        </authorList>
    </citation>
    <scope>NUCLEOTIDE SEQUENCE [LARGE SCALE GENOMIC DNA]</scope>
    <source>
        <strain evidence="4">Ec32 / CCAP1310/4</strain>
    </source>
</reference>
<dbReference type="EMBL" id="FN649734">
    <property type="protein sequence ID" value="CBJ31709.1"/>
    <property type="molecule type" value="Genomic_DNA"/>
</dbReference>
<dbReference type="EMBL" id="FN648460">
    <property type="protein sequence ID" value="CBJ31709.1"/>
    <property type="molecule type" value="Genomic_DNA"/>
</dbReference>
<dbReference type="AlphaFoldDB" id="D7FUQ3"/>
<evidence type="ECO:0000313" key="4">
    <source>
        <dbReference type="Proteomes" id="UP000002630"/>
    </source>
</evidence>
<feature type="transmembrane region" description="Helical" evidence="1">
    <location>
        <begin position="127"/>
        <end position="160"/>
    </location>
</feature>
<gene>
    <name evidence="3" type="ORF">Esi_0276_0026</name>
</gene>
<feature type="signal peptide" evidence="2">
    <location>
        <begin position="1"/>
        <end position="20"/>
    </location>
</feature>
<evidence type="ECO:0000313" key="3">
    <source>
        <dbReference type="EMBL" id="CBJ31709.1"/>
    </source>
</evidence>
<sequence>MLLFVPASAVACFVAASSRAAWLSPRGYAAFLRSCPSFSQQERETGSLEPGAGESLSRAGERLKAFCAATNKPRSWLTASERAELPKREAAPKERDRRIYVRPAYSRAPADYEGMPGPASDGAGHGLVLVTGVLALVTVVLMLVTLALVSVTLTFFGLFADFANGC</sequence>
<protein>
    <submittedName>
        <fullName evidence="3">Uncharacterized protein</fullName>
    </submittedName>
</protein>